<feature type="region of interest" description="Disordered" evidence="1">
    <location>
        <begin position="92"/>
        <end position="119"/>
    </location>
</feature>
<feature type="non-terminal residue" evidence="2">
    <location>
        <position position="239"/>
    </location>
</feature>
<protein>
    <submittedName>
        <fullName evidence="2">Uncharacterized protein</fullName>
    </submittedName>
</protein>
<evidence type="ECO:0000313" key="2">
    <source>
        <dbReference type="EMBL" id="KAA6366971.1"/>
    </source>
</evidence>
<dbReference type="EMBL" id="SNRW01018813">
    <property type="protein sequence ID" value="KAA6366971.1"/>
    <property type="molecule type" value="Genomic_DNA"/>
</dbReference>
<dbReference type="AlphaFoldDB" id="A0A5J4UAN9"/>
<gene>
    <name evidence="2" type="ORF">EZS28_037502</name>
</gene>
<sequence>MTDTYNKMLIFELGNLLVDKPHTYSQSLVQRFTNAIDRRRINHENLKQFITHDEQDHQEEVRELEGYRQEQREKEQIDKEWEELTSISQHVNPFENTADIYEPQETGTSKSEKLKEKDNLDQQNENLEGYFDQLDRLDFDDSARLRADRLEDNEQKFQQNRTQRIHDEFNNIPEIELRTFRLLDEEIAEVIRRLDYMQFRDVNFEDAEALMLSDPLNQALFRLEVRKHRQKYPREKVEK</sequence>
<evidence type="ECO:0000256" key="1">
    <source>
        <dbReference type="SAM" id="MobiDB-lite"/>
    </source>
</evidence>
<comment type="caution">
    <text evidence="2">The sequence shown here is derived from an EMBL/GenBank/DDBJ whole genome shotgun (WGS) entry which is preliminary data.</text>
</comment>
<evidence type="ECO:0000313" key="3">
    <source>
        <dbReference type="Proteomes" id="UP000324800"/>
    </source>
</evidence>
<dbReference type="Proteomes" id="UP000324800">
    <property type="component" value="Unassembled WGS sequence"/>
</dbReference>
<feature type="region of interest" description="Disordered" evidence="1">
    <location>
        <begin position="54"/>
        <end position="76"/>
    </location>
</feature>
<accession>A0A5J4UAN9</accession>
<reference evidence="2 3" key="1">
    <citation type="submission" date="2019-03" db="EMBL/GenBank/DDBJ databases">
        <title>Single cell metagenomics reveals metabolic interactions within the superorganism composed of flagellate Streblomastix strix and complex community of Bacteroidetes bacteria on its surface.</title>
        <authorList>
            <person name="Treitli S.C."/>
            <person name="Kolisko M."/>
            <person name="Husnik F."/>
            <person name="Keeling P."/>
            <person name="Hampl V."/>
        </authorList>
    </citation>
    <scope>NUCLEOTIDE SEQUENCE [LARGE SCALE GENOMIC DNA]</scope>
    <source>
        <strain evidence="2">ST1C</strain>
    </source>
</reference>
<name>A0A5J4UAN9_9EUKA</name>
<organism evidence="2 3">
    <name type="scientific">Streblomastix strix</name>
    <dbReference type="NCBI Taxonomy" id="222440"/>
    <lineage>
        <taxon>Eukaryota</taxon>
        <taxon>Metamonada</taxon>
        <taxon>Preaxostyla</taxon>
        <taxon>Oxymonadida</taxon>
        <taxon>Streblomastigidae</taxon>
        <taxon>Streblomastix</taxon>
    </lineage>
</organism>
<feature type="compositionally biased region" description="Basic and acidic residues" evidence="1">
    <location>
        <begin position="110"/>
        <end position="119"/>
    </location>
</feature>
<proteinExistence type="predicted"/>